<keyword evidence="3" id="KW-1185">Reference proteome</keyword>
<protein>
    <submittedName>
        <fullName evidence="2">Uncharacterized protein</fullName>
    </submittedName>
</protein>
<gene>
    <name evidence="2" type="ORF">K437DRAFT_76181</name>
</gene>
<feature type="transmembrane region" description="Helical" evidence="1">
    <location>
        <begin position="73"/>
        <end position="93"/>
    </location>
</feature>
<keyword evidence="1" id="KW-0812">Transmembrane</keyword>
<dbReference type="Proteomes" id="UP000027361">
    <property type="component" value="Unassembled WGS sequence"/>
</dbReference>
<dbReference type="RefSeq" id="XP_013244348.1">
    <property type="nucleotide sequence ID" value="XM_013388894.1"/>
</dbReference>
<dbReference type="AlphaFoldDB" id="A0A066W6G4"/>
<organism evidence="2 3">
    <name type="scientific">Tilletiaria anomala (strain ATCC 24038 / CBS 436.72 / UBC 951)</name>
    <dbReference type="NCBI Taxonomy" id="1037660"/>
    <lineage>
        <taxon>Eukaryota</taxon>
        <taxon>Fungi</taxon>
        <taxon>Dikarya</taxon>
        <taxon>Basidiomycota</taxon>
        <taxon>Ustilaginomycotina</taxon>
        <taxon>Exobasidiomycetes</taxon>
        <taxon>Georgefischeriales</taxon>
        <taxon>Tilletiariaceae</taxon>
        <taxon>Tilletiaria</taxon>
    </lineage>
</organism>
<dbReference type="InParanoid" id="A0A066W6G4"/>
<evidence type="ECO:0000256" key="1">
    <source>
        <dbReference type="SAM" id="Phobius"/>
    </source>
</evidence>
<reference evidence="2 3" key="1">
    <citation type="submission" date="2014-05" db="EMBL/GenBank/DDBJ databases">
        <title>Draft genome sequence of a rare smut relative, Tilletiaria anomala UBC 951.</title>
        <authorList>
            <consortium name="DOE Joint Genome Institute"/>
            <person name="Toome M."/>
            <person name="Kuo A."/>
            <person name="Henrissat B."/>
            <person name="Lipzen A."/>
            <person name="Tritt A."/>
            <person name="Yoshinaga Y."/>
            <person name="Zane M."/>
            <person name="Barry K."/>
            <person name="Grigoriev I.V."/>
            <person name="Spatafora J.W."/>
            <person name="Aimea M.C."/>
        </authorList>
    </citation>
    <scope>NUCLEOTIDE SEQUENCE [LARGE SCALE GENOMIC DNA]</scope>
    <source>
        <strain evidence="2 3">UBC 951</strain>
    </source>
</reference>
<accession>A0A066W6G4</accession>
<proteinExistence type="predicted"/>
<comment type="caution">
    <text evidence="2">The sequence shown here is derived from an EMBL/GenBank/DDBJ whole genome shotgun (WGS) entry which is preliminary data.</text>
</comment>
<dbReference type="EMBL" id="JMSN01000021">
    <property type="protein sequence ID" value="KDN49562.1"/>
    <property type="molecule type" value="Genomic_DNA"/>
</dbReference>
<name>A0A066W6G4_TILAU</name>
<sequence length="106" mass="12269">MELESKEEHWMCLLPRIEGDHVCSDPHTLRTFIWLIASGKHSRAPGHDILLPTQVHTVWRRLIMVRRWPKSTYALSALLFVSAVTGELHILSWSCTYSVSYDLGPW</sequence>
<dbReference type="GeneID" id="25267790"/>
<keyword evidence="1" id="KW-0472">Membrane</keyword>
<evidence type="ECO:0000313" key="2">
    <source>
        <dbReference type="EMBL" id="KDN49562.1"/>
    </source>
</evidence>
<evidence type="ECO:0000313" key="3">
    <source>
        <dbReference type="Proteomes" id="UP000027361"/>
    </source>
</evidence>
<keyword evidence="1" id="KW-1133">Transmembrane helix</keyword>
<dbReference type="HOGENOM" id="CLU_2225019_0_0_1"/>